<evidence type="ECO:0000313" key="14">
    <source>
        <dbReference type="EMBL" id="KAH0750612.1"/>
    </source>
</evidence>
<dbReference type="InterPro" id="IPR016180">
    <property type="entry name" value="Ribosomal_uL16_dom"/>
</dbReference>
<evidence type="ECO:0000256" key="4">
    <source>
        <dbReference type="ARBA" id="ARBA00012949"/>
    </source>
</evidence>
<evidence type="ECO:0000313" key="15">
    <source>
        <dbReference type="Proteomes" id="UP000826656"/>
    </source>
</evidence>
<dbReference type="PANTHER" id="PTHR35928">
    <property type="entry name" value="RIBOSOMAL PROTEIN S3, MITOCHONDRIAL"/>
    <property type="match status" value="1"/>
</dbReference>
<dbReference type="Pfam" id="PF00116">
    <property type="entry name" value="COX2"/>
    <property type="match status" value="1"/>
</dbReference>
<evidence type="ECO:0000256" key="2">
    <source>
        <dbReference type="ARBA" id="ARBA00008931"/>
    </source>
</evidence>
<keyword evidence="7 11" id="KW-0689">Ribosomal protein</keyword>
<comment type="caution">
    <text evidence="14">The sequence shown here is derived from an EMBL/GenBank/DDBJ whole genome shotgun (WGS) entry which is preliminary data.</text>
</comment>
<dbReference type="NCBIfam" id="TIGR01164">
    <property type="entry name" value="rplP_bact"/>
    <property type="match status" value="1"/>
</dbReference>
<dbReference type="InterPro" id="IPR036920">
    <property type="entry name" value="Ribosomal_uL16_sf"/>
</dbReference>
<dbReference type="CDD" id="cd13912">
    <property type="entry name" value="CcO_II_C"/>
    <property type="match status" value="1"/>
</dbReference>
<organism evidence="14 15">
    <name type="scientific">Solanum tuberosum</name>
    <name type="common">Potato</name>
    <dbReference type="NCBI Taxonomy" id="4113"/>
    <lineage>
        <taxon>Eukaryota</taxon>
        <taxon>Viridiplantae</taxon>
        <taxon>Streptophyta</taxon>
        <taxon>Embryophyta</taxon>
        <taxon>Tracheophyta</taxon>
        <taxon>Spermatophyta</taxon>
        <taxon>Magnoliopsida</taxon>
        <taxon>eudicotyledons</taxon>
        <taxon>Gunneridae</taxon>
        <taxon>Pentapetalae</taxon>
        <taxon>asterids</taxon>
        <taxon>lamiids</taxon>
        <taxon>Solanales</taxon>
        <taxon>Solanaceae</taxon>
        <taxon>Solanoideae</taxon>
        <taxon>Solaneae</taxon>
        <taxon>Solanum</taxon>
    </lineage>
</organism>
<evidence type="ECO:0000256" key="1">
    <source>
        <dbReference type="ARBA" id="ARBA00001935"/>
    </source>
</evidence>
<keyword evidence="15" id="KW-1185">Reference proteome</keyword>
<reference evidence="14 15" key="1">
    <citation type="journal article" date="2021" name="bioRxiv">
        <title>Chromosome-scale and haplotype-resolved genome assembly of a tetraploid potato cultivar.</title>
        <authorList>
            <person name="Sun H."/>
            <person name="Jiao W.-B."/>
            <person name="Krause K."/>
            <person name="Campoy J.A."/>
            <person name="Goel M."/>
            <person name="Folz-Donahue K."/>
            <person name="Kukat C."/>
            <person name="Huettel B."/>
            <person name="Schneeberger K."/>
        </authorList>
    </citation>
    <scope>NUCLEOTIDE SEQUENCE [LARGE SCALE GENOMIC DNA]</scope>
    <source>
        <strain evidence="14">SolTubOtavaFocal</strain>
        <tissue evidence="14">Leaves</tissue>
    </source>
</reference>
<dbReference type="SUPFAM" id="SSF54686">
    <property type="entry name" value="Ribosomal protein L16p/L10e"/>
    <property type="match status" value="1"/>
</dbReference>
<feature type="compositionally biased region" description="Low complexity" evidence="12">
    <location>
        <begin position="1117"/>
        <end position="1128"/>
    </location>
</feature>
<name>A0ABQ7ULW9_SOLTU</name>
<dbReference type="InterPro" id="IPR034210">
    <property type="entry name" value="CcO_II_C"/>
</dbReference>
<dbReference type="SUPFAM" id="SSF54821">
    <property type="entry name" value="Ribosomal protein S3 C-terminal domain"/>
    <property type="match status" value="1"/>
</dbReference>
<evidence type="ECO:0000256" key="5">
    <source>
        <dbReference type="ARBA" id="ARBA00022723"/>
    </source>
</evidence>
<evidence type="ECO:0000256" key="9">
    <source>
        <dbReference type="ARBA" id="ARBA00023274"/>
    </source>
</evidence>
<dbReference type="InterPro" id="IPR044954">
    <property type="entry name" value="Ribosomal_uS3m_plant"/>
</dbReference>
<comment type="similarity">
    <text evidence="3 11">Belongs to the universal ribosomal protein uS3 family.</text>
</comment>
<proteinExistence type="inferred from homology"/>
<evidence type="ECO:0000256" key="11">
    <source>
        <dbReference type="RuleBase" id="RU003624"/>
    </source>
</evidence>
<keyword evidence="9 11" id="KW-0687">Ribonucleoprotein</keyword>
<dbReference type="Pfam" id="PF00252">
    <property type="entry name" value="Ribosomal_L16"/>
    <property type="match status" value="1"/>
</dbReference>
<dbReference type="PROSITE" id="PS00586">
    <property type="entry name" value="RIBOSOMAL_L16_1"/>
    <property type="match status" value="1"/>
</dbReference>
<dbReference type="InterPro" id="IPR018280">
    <property type="entry name" value="Ribosomal_uS3_CS"/>
</dbReference>
<feature type="domain" description="Cytochrome oxidase subunit II copper A binding" evidence="13">
    <location>
        <begin position="904"/>
        <end position="1044"/>
    </location>
</feature>
<evidence type="ECO:0000256" key="10">
    <source>
        <dbReference type="ARBA" id="ARBA00049512"/>
    </source>
</evidence>
<dbReference type="Gene3D" id="2.60.40.420">
    <property type="entry name" value="Cupredoxins - blue copper proteins"/>
    <property type="match status" value="1"/>
</dbReference>
<dbReference type="CDD" id="cd01433">
    <property type="entry name" value="Ribosomal_L16_L10e"/>
    <property type="match status" value="1"/>
</dbReference>
<keyword evidence="8" id="KW-0186">Copper</keyword>
<gene>
    <name evidence="14" type="ORF">KY290_029844</name>
</gene>
<dbReference type="EMBL" id="JAIVGD010000019">
    <property type="protein sequence ID" value="KAH0750612.1"/>
    <property type="molecule type" value="Genomic_DNA"/>
</dbReference>
<dbReference type="Gene3D" id="3.30.1140.32">
    <property type="entry name" value="Ribosomal protein S3, C-terminal domain"/>
    <property type="match status" value="1"/>
</dbReference>
<dbReference type="PANTHER" id="PTHR35928:SF2">
    <property type="entry name" value="SMALL RIBOSOMAL SUBUNIT PROTEIN US3M"/>
    <property type="match status" value="1"/>
</dbReference>
<dbReference type="PROSITE" id="PS00548">
    <property type="entry name" value="RIBOSOMAL_S3"/>
    <property type="match status" value="1"/>
</dbReference>
<feature type="region of interest" description="Disordered" evidence="12">
    <location>
        <begin position="1117"/>
        <end position="1136"/>
    </location>
</feature>
<evidence type="ECO:0000256" key="6">
    <source>
        <dbReference type="ARBA" id="ARBA00022967"/>
    </source>
</evidence>
<dbReference type="InterPro" id="IPR001351">
    <property type="entry name" value="Ribosomal_uS3_C"/>
</dbReference>
<evidence type="ECO:0000256" key="8">
    <source>
        <dbReference type="ARBA" id="ARBA00023008"/>
    </source>
</evidence>
<dbReference type="Pfam" id="PF00189">
    <property type="entry name" value="Ribosomal_S3_C"/>
    <property type="match status" value="1"/>
</dbReference>
<evidence type="ECO:0000259" key="13">
    <source>
        <dbReference type="PROSITE" id="PS50857"/>
    </source>
</evidence>
<evidence type="ECO:0000256" key="12">
    <source>
        <dbReference type="SAM" id="MobiDB-lite"/>
    </source>
</evidence>
<dbReference type="SUPFAM" id="SSF49503">
    <property type="entry name" value="Cupredoxins"/>
    <property type="match status" value="1"/>
</dbReference>
<dbReference type="InterPro" id="IPR000114">
    <property type="entry name" value="Ribosomal_uL16_bact-type"/>
</dbReference>
<protein>
    <recommendedName>
        <fullName evidence="4">cytochrome-c oxidase</fullName>
        <ecNumber evidence="4">7.1.1.9</ecNumber>
    </recommendedName>
</protein>
<dbReference type="InterPro" id="IPR002429">
    <property type="entry name" value="CcO_II-like_C"/>
</dbReference>
<dbReference type="EC" id="7.1.1.9" evidence="4"/>
<comment type="catalytic activity">
    <reaction evidence="10">
        <text>4 Fe(II)-[cytochrome c] + O2 + 8 H(+)(in) = 4 Fe(III)-[cytochrome c] + 2 H2O + 4 H(+)(out)</text>
        <dbReference type="Rhea" id="RHEA:11436"/>
        <dbReference type="Rhea" id="RHEA-COMP:10350"/>
        <dbReference type="Rhea" id="RHEA-COMP:14399"/>
        <dbReference type="ChEBI" id="CHEBI:15377"/>
        <dbReference type="ChEBI" id="CHEBI:15378"/>
        <dbReference type="ChEBI" id="CHEBI:15379"/>
        <dbReference type="ChEBI" id="CHEBI:29033"/>
        <dbReference type="ChEBI" id="CHEBI:29034"/>
        <dbReference type="EC" id="7.1.1.9"/>
    </reaction>
    <physiologicalReaction direction="left-to-right" evidence="10">
        <dbReference type="Rhea" id="RHEA:11437"/>
    </physiologicalReaction>
</comment>
<accession>A0ABQ7ULW9</accession>
<keyword evidence="6" id="KW-1278">Translocase</keyword>
<dbReference type="PRINTS" id="PR01166">
    <property type="entry name" value="CYCOXIDASEII"/>
</dbReference>
<keyword evidence="5" id="KW-0479">Metal-binding</keyword>
<dbReference type="PROSITE" id="PS00078">
    <property type="entry name" value="COX2"/>
    <property type="match status" value="1"/>
</dbReference>
<dbReference type="InterPro" id="IPR001505">
    <property type="entry name" value="Copper_CuA"/>
</dbReference>
<dbReference type="Proteomes" id="UP000826656">
    <property type="component" value="Unassembled WGS sequence"/>
</dbReference>
<comment type="cofactor">
    <cofactor evidence="1">
        <name>Cu cation</name>
        <dbReference type="ChEBI" id="CHEBI:23378"/>
    </cofactor>
</comment>
<dbReference type="InterPro" id="IPR020798">
    <property type="entry name" value="Ribosomal_uL16_CS"/>
</dbReference>
<dbReference type="InterPro" id="IPR036419">
    <property type="entry name" value="Ribosomal_S3_C_sf"/>
</dbReference>
<evidence type="ECO:0000256" key="3">
    <source>
        <dbReference type="ARBA" id="ARBA00010761"/>
    </source>
</evidence>
<dbReference type="PROSITE" id="PS50857">
    <property type="entry name" value="COX2_CUA"/>
    <property type="match status" value="1"/>
</dbReference>
<dbReference type="InterPro" id="IPR008972">
    <property type="entry name" value="Cupredoxin"/>
</dbReference>
<evidence type="ECO:0000256" key="7">
    <source>
        <dbReference type="ARBA" id="ARBA00022980"/>
    </source>
</evidence>
<dbReference type="PROSITE" id="PS00701">
    <property type="entry name" value="RIBOSOMAL_L16_2"/>
    <property type="match status" value="1"/>
</dbReference>
<sequence>MWLITGTGAVRTTILRSKERAPMTMRSFLHGLGLALMMSRLVARSEVIPGLLNQEGLASSLRQSLGFKRVRRNFLCPMPSSLTIPLIFAFLDRSLKRLTYLMSRQTGQKLLITRRLLQSFRCQPVGRDLTFSLLYEYAYKSTANPFEQDSCKLGSVVLEGKFGHVDLLFRRNSLIAPYEFTMEKLLFVVRLLKERRRASQSMGQRMLRFDFVSRDPPQVGFESRVMGDYPARCIIIHFPKRTFIHFFLPRRPRRLKRREKSRPVKEKGRWGAFGKVGPIGCLHSSDGTEEERNEVRGRGAGKRVESIRLDDREKQNEIRIWPKKKQGYGYHDRSPSIKKNLSKSLRVSGAFKHPKYAGIENDIAFLIENDDSFRKTNLFKFFFPKKSRSDRPTSHLLKRTLPAVRPSLNYSVMQYLLNTKKKMHFDPVVVLNHFVAPGVAEPSTMGGANAQGRSLDKRIRSCIAFFVESSTSEKKCLAEAKKRVTHFIRQANDLRFAGTTKTTISLFPFFGATFFFPRDGVGVYNNLFFEDAREQLLGQLRRKCWNLMGKDKVMELIEKFIDLNRIGELIRGIEMMIEIILRNRRIPYGYNYYLNEVQKMRSLLYNRTNTNTLIESVKIKSVYQSASPIAQDISFQPRNKTRSFRSIFSQIVKDIPLVMKKGVEGIRICCSGRLEGAEIARTECGKYGKTSRNVFNQKIDYAPAEVSTRYGISGRCSRGCKPDGTQLGFGRYGTKSCRAGRLSYRAIEAARRAIIGHFHRAMSGQFRRNGKIWVRVLADIPITGKPTEVRMGRGKGNPTGWIARVSRGQILFEMDGVSLSNARQAATLAAHKLCSSTKFVQWSVREASGLPVISHSRRRETLITIACQKRGVEVVRPIPRNAPSIGAYGSILVVAGGVESFLRGNLQVQFGGRRASTLPYEYSDYNSSDEQSLTFDSYTIPEDDLELGQSRLLEVDNRVVLPAKSHIRFIVTSADVPHSWAVPSLGVKCDAVPGRLNQTSISVQREGVYYGQCSEICGTNHAFMPIVVEAVPRKDYGSRVWQEYCRPLRAIAKPSRIKASSPYSNSKRPTYSLSTGGGLHTTEARSFMNNHSFELYGAPTPSDLHFMQSSTSSFPSASSTSTLSSTRSDAQSAPPELEQVFDRICQNSAELLRVKGREFPPEWNIGDLVRAIMGDEALRIPGHLQYTYYDVLLRGDSSWLLDDLSGHPRRTCCEVFPTQGNRAIVAIREASPDCASRTIGRINTVLLYHSGQDSRKRAKGSAYFLEEVAATVIISAVRISAQASLSQAGQAVALNRM</sequence>
<dbReference type="InterPro" id="IPR047873">
    <property type="entry name" value="Ribosomal_uL16"/>
</dbReference>
<comment type="similarity">
    <text evidence="2">Belongs to the universal ribosomal protein uL16 family.</text>
</comment>
<dbReference type="Gene3D" id="3.90.1170.10">
    <property type="entry name" value="Ribosomal protein L10e/L16"/>
    <property type="match status" value="1"/>
</dbReference>